<evidence type="ECO:0000256" key="1">
    <source>
        <dbReference type="SAM" id="MobiDB-lite"/>
    </source>
</evidence>
<dbReference type="AlphaFoldDB" id="A0A843U344"/>
<comment type="caution">
    <text evidence="3">The sequence shown here is derived from an EMBL/GenBank/DDBJ whole genome shotgun (WGS) entry which is preliminary data.</text>
</comment>
<feature type="domain" description="Retrotransposon gag" evidence="2">
    <location>
        <begin position="436"/>
        <end position="535"/>
    </location>
</feature>
<gene>
    <name evidence="3" type="ORF">Taro_010263</name>
</gene>
<dbReference type="Pfam" id="PF03732">
    <property type="entry name" value="Retrotrans_gag"/>
    <property type="match status" value="1"/>
</dbReference>
<protein>
    <recommendedName>
        <fullName evidence="2">Retrotransposon gag domain-containing protein</fullName>
    </recommendedName>
</protein>
<evidence type="ECO:0000313" key="4">
    <source>
        <dbReference type="Proteomes" id="UP000652761"/>
    </source>
</evidence>
<proteinExistence type="predicted"/>
<keyword evidence="4" id="KW-1185">Reference proteome</keyword>
<evidence type="ECO:0000259" key="2">
    <source>
        <dbReference type="Pfam" id="PF03732"/>
    </source>
</evidence>
<sequence>MRQDDCRLHFFEFRDLTVVSGIATGGSGLKARAPEPFPLYRASPLPLSLSRPLGVPAFLGCLPRVEAAALRRLSLRSCRGRVRVVRCEEETFLPTRRPQRVSLLSSGRARVGRRRRGGSRDACYSPSGFPGSVGGDRENRILGVGRGSGSRVVTPEGRDRRPGHDVVAPERPAVIGSGRDKPGRRLLVATGVAVTSLSRLLTAFDRLFGVALGAAIATRAVFVLRGARRRWSFLREGPNGSALHVEPCGGHDEQSYGVSDRVVFPYRASCSFTSAIPFVGETSQQRQGGGDGAVGEDPVARQVRELVEHQDESDMPVQGQVQEEVSVEESMAHPQPGQAAVGGQPPVPPPAVPRQQADLEEEQPAVLRPSGTGSTWVGQQRMTVTEDKTALLERFLHLQPPMFSGEYDPDKAESWTHELECTFETMECLEEDQVRLVVYQLKGTAHEWWRVQRRTHFQRQRLDQITWQQFLEIFHGEYFPDYARRERRDMFHELVQDDLTISQYHQRFVWLLRHVPHVAGSEQACAERFIAGLRPDLRWVVTAHMCTTLGEAVAKATALERETWQQ</sequence>
<evidence type="ECO:0000313" key="3">
    <source>
        <dbReference type="EMBL" id="MQL77845.1"/>
    </source>
</evidence>
<name>A0A843U344_COLES</name>
<feature type="compositionally biased region" description="Low complexity" evidence="1">
    <location>
        <begin position="334"/>
        <end position="344"/>
    </location>
</feature>
<dbReference type="InterPro" id="IPR005162">
    <property type="entry name" value="Retrotrans_gag_dom"/>
</dbReference>
<accession>A0A843U344</accession>
<reference evidence="3" key="1">
    <citation type="submission" date="2017-07" db="EMBL/GenBank/DDBJ databases">
        <title>Taro Niue Genome Assembly and Annotation.</title>
        <authorList>
            <person name="Atibalentja N."/>
            <person name="Keating K."/>
            <person name="Fields C.J."/>
        </authorList>
    </citation>
    <scope>NUCLEOTIDE SEQUENCE</scope>
    <source>
        <strain evidence="3">Niue_2</strain>
        <tissue evidence="3">Leaf</tissue>
    </source>
</reference>
<dbReference type="OrthoDB" id="1936908at2759"/>
<feature type="region of interest" description="Disordered" evidence="1">
    <location>
        <begin position="309"/>
        <end position="376"/>
    </location>
</feature>
<organism evidence="3 4">
    <name type="scientific">Colocasia esculenta</name>
    <name type="common">Wild taro</name>
    <name type="synonym">Arum esculentum</name>
    <dbReference type="NCBI Taxonomy" id="4460"/>
    <lineage>
        <taxon>Eukaryota</taxon>
        <taxon>Viridiplantae</taxon>
        <taxon>Streptophyta</taxon>
        <taxon>Embryophyta</taxon>
        <taxon>Tracheophyta</taxon>
        <taxon>Spermatophyta</taxon>
        <taxon>Magnoliopsida</taxon>
        <taxon>Liliopsida</taxon>
        <taxon>Araceae</taxon>
        <taxon>Aroideae</taxon>
        <taxon>Colocasieae</taxon>
        <taxon>Colocasia</taxon>
    </lineage>
</organism>
<feature type="region of interest" description="Disordered" evidence="1">
    <location>
        <begin position="105"/>
        <end position="129"/>
    </location>
</feature>
<feature type="region of interest" description="Disordered" evidence="1">
    <location>
        <begin position="145"/>
        <end position="166"/>
    </location>
</feature>
<feature type="compositionally biased region" description="Basic and acidic residues" evidence="1">
    <location>
        <begin position="156"/>
        <end position="166"/>
    </location>
</feature>
<dbReference type="EMBL" id="NMUH01000369">
    <property type="protein sequence ID" value="MQL77845.1"/>
    <property type="molecule type" value="Genomic_DNA"/>
</dbReference>
<dbReference type="Proteomes" id="UP000652761">
    <property type="component" value="Unassembled WGS sequence"/>
</dbReference>